<proteinExistence type="predicted"/>
<name>A0AAD6WYJ6_9AGAR</name>
<protein>
    <submittedName>
        <fullName evidence="2">Uncharacterized protein</fullName>
    </submittedName>
</protein>
<reference evidence="2" key="1">
    <citation type="submission" date="2023-03" db="EMBL/GenBank/DDBJ databases">
        <title>Massive genome expansion in bonnet fungi (Mycena s.s.) driven by repeated elements and novel gene families across ecological guilds.</title>
        <authorList>
            <consortium name="Lawrence Berkeley National Laboratory"/>
            <person name="Harder C.B."/>
            <person name="Miyauchi S."/>
            <person name="Viragh M."/>
            <person name="Kuo A."/>
            <person name="Thoen E."/>
            <person name="Andreopoulos B."/>
            <person name="Lu D."/>
            <person name="Skrede I."/>
            <person name="Drula E."/>
            <person name="Henrissat B."/>
            <person name="Morin E."/>
            <person name="Kohler A."/>
            <person name="Barry K."/>
            <person name="LaButti K."/>
            <person name="Morin E."/>
            <person name="Salamov A."/>
            <person name="Lipzen A."/>
            <person name="Mereny Z."/>
            <person name="Hegedus B."/>
            <person name="Baldrian P."/>
            <person name="Stursova M."/>
            <person name="Weitz H."/>
            <person name="Taylor A."/>
            <person name="Grigoriev I.V."/>
            <person name="Nagy L.G."/>
            <person name="Martin F."/>
            <person name="Kauserud H."/>
        </authorList>
    </citation>
    <scope>NUCLEOTIDE SEQUENCE</scope>
    <source>
        <strain evidence="2">CBHHK200</strain>
    </source>
</reference>
<evidence type="ECO:0000313" key="3">
    <source>
        <dbReference type="Proteomes" id="UP001218188"/>
    </source>
</evidence>
<gene>
    <name evidence="2" type="ORF">C8F04DRAFT_1291557</name>
</gene>
<accession>A0AAD6WYJ6</accession>
<evidence type="ECO:0000256" key="1">
    <source>
        <dbReference type="SAM" id="MobiDB-lite"/>
    </source>
</evidence>
<dbReference type="EMBL" id="JARJCM010000115">
    <property type="protein sequence ID" value="KAJ7028146.1"/>
    <property type="molecule type" value="Genomic_DNA"/>
</dbReference>
<keyword evidence="3" id="KW-1185">Reference proteome</keyword>
<organism evidence="2 3">
    <name type="scientific">Mycena alexandri</name>
    <dbReference type="NCBI Taxonomy" id="1745969"/>
    <lineage>
        <taxon>Eukaryota</taxon>
        <taxon>Fungi</taxon>
        <taxon>Dikarya</taxon>
        <taxon>Basidiomycota</taxon>
        <taxon>Agaricomycotina</taxon>
        <taxon>Agaricomycetes</taxon>
        <taxon>Agaricomycetidae</taxon>
        <taxon>Agaricales</taxon>
        <taxon>Marasmiineae</taxon>
        <taxon>Mycenaceae</taxon>
        <taxon>Mycena</taxon>
    </lineage>
</organism>
<evidence type="ECO:0000313" key="2">
    <source>
        <dbReference type="EMBL" id="KAJ7028146.1"/>
    </source>
</evidence>
<dbReference type="Proteomes" id="UP001218188">
    <property type="component" value="Unassembled WGS sequence"/>
</dbReference>
<dbReference type="AlphaFoldDB" id="A0AAD6WYJ6"/>
<sequence>MHASTPPTQGLAARSTGLITTRCVTRTSVLFCHTTPALVAIASSSPPSHPLPASRTPPHLVRRLRRVLNARGTVCRTPCAREASGTRMRDLASPTPALASRPLNHPRSRRPRIPRVEYALTRTRRGCRAHVHFVPAHSCGGVGGLSSLARLTRGNAREGRSRIHLMHVRMPSRAVGGVCVECPVPNYRAQRG</sequence>
<comment type="caution">
    <text evidence="2">The sequence shown here is derived from an EMBL/GenBank/DDBJ whole genome shotgun (WGS) entry which is preliminary data.</text>
</comment>
<feature type="region of interest" description="Disordered" evidence="1">
    <location>
        <begin position="80"/>
        <end position="109"/>
    </location>
</feature>